<evidence type="ECO:0000313" key="1">
    <source>
        <dbReference type="EMBL" id="CAK8673271.1"/>
    </source>
</evidence>
<protein>
    <submittedName>
        <fullName evidence="1">Uncharacterized protein</fullName>
    </submittedName>
</protein>
<gene>
    <name evidence="1" type="ORF">CVLEPA_LOCUS3080</name>
</gene>
<dbReference type="EMBL" id="CAWYQH010000002">
    <property type="protein sequence ID" value="CAK8673271.1"/>
    <property type="molecule type" value="Genomic_DNA"/>
</dbReference>
<comment type="caution">
    <text evidence="1">The sequence shown here is derived from an EMBL/GenBank/DDBJ whole genome shotgun (WGS) entry which is preliminary data.</text>
</comment>
<proteinExistence type="predicted"/>
<keyword evidence="2" id="KW-1185">Reference proteome</keyword>
<name>A0ABP0F0P1_CLALP</name>
<dbReference type="Proteomes" id="UP001642483">
    <property type="component" value="Unassembled WGS sequence"/>
</dbReference>
<sequence>MEHAQKLEVLIIHCRVYFPELQIKMEADVKPSLVNKKAIHHFKNLYSSYFKTLGKLV</sequence>
<evidence type="ECO:0000313" key="2">
    <source>
        <dbReference type="Proteomes" id="UP001642483"/>
    </source>
</evidence>
<accession>A0ABP0F0P1</accession>
<reference evidence="1 2" key="1">
    <citation type="submission" date="2024-02" db="EMBL/GenBank/DDBJ databases">
        <authorList>
            <person name="Daric V."/>
            <person name="Darras S."/>
        </authorList>
    </citation>
    <scope>NUCLEOTIDE SEQUENCE [LARGE SCALE GENOMIC DNA]</scope>
</reference>
<organism evidence="1 2">
    <name type="scientific">Clavelina lepadiformis</name>
    <name type="common">Light-bulb sea squirt</name>
    <name type="synonym">Ascidia lepadiformis</name>
    <dbReference type="NCBI Taxonomy" id="159417"/>
    <lineage>
        <taxon>Eukaryota</taxon>
        <taxon>Metazoa</taxon>
        <taxon>Chordata</taxon>
        <taxon>Tunicata</taxon>
        <taxon>Ascidiacea</taxon>
        <taxon>Aplousobranchia</taxon>
        <taxon>Clavelinidae</taxon>
        <taxon>Clavelina</taxon>
    </lineage>
</organism>